<feature type="domain" description="Mobile element protein CD1107-like" evidence="5">
    <location>
        <begin position="119"/>
        <end position="186"/>
    </location>
</feature>
<sequence>MKHTKKCLINLVLALIILTPRFVHAQDNIINKIKVDDNTERNQRVVELLKPEKNAKDTPEPKTTPEKVTSKKAPTKKVTTQTPTVKKETVTEPSQPISEAQSPITLPTTPSPNESSNIAKEEKQYITFTANNGRLYYLVINRSANGETTTNLYSEMSDERIQSLSKDNTDAEKEKASLEAQKKQLDAQKKQLEALKNKDLQDKKGSSNIGTYIFIFIVVAGVIGFKKFKDQKQNQEAYEEDDDGYDEADDIEDGDDEIIEDEENHEVYDDFDDTEIDLTRLEADSEFLMDSDEEGNDYE</sequence>
<keyword evidence="4" id="KW-0732">Signal</keyword>
<keyword evidence="3" id="KW-0812">Transmembrane</keyword>
<accession>A0ABY7QTV5</accession>
<keyword evidence="3" id="KW-1133">Transmembrane helix</keyword>
<feature type="transmembrane region" description="Helical" evidence="3">
    <location>
        <begin position="209"/>
        <end position="225"/>
    </location>
</feature>
<feature type="compositionally biased region" description="Polar residues" evidence="2">
    <location>
        <begin position="94"/>
        <end position="118"/>
    </location>
</feature>
<organism evidence="6 7">
    <name type="scientific">Peptoniphilus equinus</name>
    <dbReference type="NCBI Taxonomy" id="3016343"/>
    <lineage>
        <taxon>Bacteria</taxon>
        <taxon>Bacillati</taxon>
        <taxon>Bacillota</taxon>
        <taxon>Tissierellia</taxon>
        <taxon>Tissierellales</taxon>
        <taxon>Peptoniphilaceae</taxon>
        <taxon>Peptoniphilus</taxon>
    </lineage>
</organism>
<feature type="coiled-coil region" evidence="1">
    <location>
        <begin position="161"/>
        <end position="202"/>
    </location>
</feature>
<gene>
    <name evidence="6" type="ORF">O6R05_04730</name>
</gene>
<evidence type="ECO:0000313" key="6">
    <source>
        <dbReference type="EMBL" id="WBW49318.1"/>
    </source>
</evidence>
<dbReference type="EMBL" id="CP115667">
    <property type="protein sequence ID" value="WBW49318.1"/>
    <property type="molecule type" value="Genomic_DNA"/>
</dbReference>
<evidence type="ECO:0000256" key="4">
    <source>
        <dbReference type="SAM" id="SignalP"/>
    </source>
</evidence>
<evidence type="ECO:0000256" key="2">
    <source>
        <dbReference type="SAM" id="MobiDB-lite"/>
    </source>
</evidence>
<evidence type="ECO:0000256" key="3">
    <source>
        <dbReference type="SAM" id="Phobius"/>
    </source>
</evidence>
<feature type="compositionally biased region" description="Basic and acidic residues" evidence="2">
    <location>
        <begin position="47"/>
        <end position="69"/>
    </location>
</feature>
<proteinExistence type="predicted"/>
<dbReference type="Pfam" id="PF14283">
    <property type="entry name" value="CD1107-like"/>
    <property type="match status" value="1"/>
</dbReference>
<protein>
    <recommendedName>
        <fullName evidence="5">Mobile element protein CD1107-like domain-containing protein</fullName>
    </recommendedName>
</protein>
<reference evidence="6 7" key="1">
    <citation type="submission" date="2023-01" db="EMBL/GenBank/DDBJ databases">
        <authorList>
            <person name="Lee S.H."/>
            <person name="Jung H.S."/>
            <person name="Yun J.U."/>
        </authorList>
    </citation>
    <scope>NUCLEOTIDE SEQUENCE [LARGE SCALE GENOMIC DNA]</scope>
    <source>
        <strain evidence="6 7">CBA3646</strain>
    </source>
</reference>
<evidence type="ECO:0000256" key="1">
    <source>
        <dbReference type="SAM" id="Coils"/>
    </source>
</evidence>
<keyword evidence="1" id="KW-0175">Coiled coil</keyword>
<dbReference type="RefSeq" id="WP_271190850.1">
    <property type="nucleotide sequence ID" value="NZ_CP115667.1"/>
</dbReference>
<feature type="signal peptide" evidence="4">
    <location>
        <begin position="1"/>
        <end position="25"/>
    </location>
</feature>
<feature type="compositionally biased region" description="Acidic residues" evidence="2">
    <location>
        <begin position="237"/>
        <end position="256"/>
    </location>
</feature>
<keyword evidence="3" id="KW-0472">Membrane</keyword>
<evidence type="ECO:0000313" key="7">
    <source>
        <dbReference type="Proteomes" id="UP001210339"/>
    </source>
</evidence>
<dbReference type="Proteomes" id="UP001210339">
    <property type="component" value="Chromosome"/>
</dbReference>
<evidence type="ECO:0000259" key="5">
    <source>
        <dbReference type="Pfam" id="PF14283"/>
    </source>
</evidence>
<feature type="region of interest" description="Disordered" evidence="2">
    <location>
        <begin position="47"/>
        <end position="118"/>
    </location>
</feature>
<feature type="region of interest" description="Disordered" evidence="2">
    <location>
        <begin position="234"/>
        <end position="256"/>
    </location>
</feature>
<name>A0ABY7QTV5_9FIRM</name>
<keyword evidence="7" id="KW-1185">Reference proteome</keyword>
<dbReference type="InterPro" id="IPR025376">
    <property type="entry name" value="CD1107-like_dom"/>
</dbReference>
<feature type="chain" id="PRO_5046998439" description="Mobile element protein CD1107-like domain-containing protein" evidence="4">
    <location>
        <begin position="26"/>
        <end position="299"/>
    </location>
</feature>